<dbReference type="RefSeq" id="WP_169656595.1">
    <property type="nucleotide sequence ID" value="NZ_JABANE010000021.1"/>
</dbReference>
<evidence type="ECO:0000256" key="1">
    <source>
        <dbReference type="ARBA" id="ARBA00022614"/>
    </source>
</evidence>
<protein>
    <submittedName>
        <fullName evidence="4">Leucine-rich repeat domain-containing protein</fullName>
    </submittedName>
</protein>
<feature type="signal peptide" evidence="3">
    <location>
        <begin position="1"/>
        <end position="22"/>
    </location>
</feature>
<dbReference type="Pfam" id="PF13855">
    <property type="entry name" value="LRR_8"/>
    <property type="match status" value="1"/>
</dbReference>
<comment type="caution">
    <text evidence="4">The sequence shown here is derived from an EMBL/GenBank/DDBJ whole genome shotgun (WGS) entry which is preliminary data.</text>
</comment>
<accession>A0A7X9P2C8</accession>
<keyword evidence="5" id="KW-1185">Reference proteome</keyword>
<organism evidence="4 5">
    <name type="scientific">Flammeovirga aprica JL-4</name>
    <dbReference type="NCBI Taxonomy" id="694437"/>
    <lineage>
        <taxon>Bacteria</taxon>
        <taxon>Pseudomonadati</taxon>
        <taxon>Bacteroidota</taxon>
        <taxon>Cytophagia</taxon>
        <taxon>Cytophagales</taxon>
        <taxon>Flammeovirgaceae</taxon>
        <taxon>Flammeovirga</taxon>
    </lineage>
</organism>
<dbReference type="InterPro" id="IPR003591">
    <property type="entry name" value="Leu-rich_rpt_typical-subtyp"/>
</dbReference>
<sequence>MKTSKKLLLTFALLGLFSFTFNNDPNTFLNKGLNDIAKEDYLKAISNFTMAISIQNDLAVAYYHRAISKNLFGIKQGFYNSDFCLDFIDAMKYGYAPAIEKLYELGRAECFLLKSAALMPEKAFCIDISSQNINSISNQFSEFSNLVSLNASNNGLQDLGTIYNSCPYIISLDLGDNDISYIPAELSKLQYLYELNLSNNKVQNIPDELTQLEAVAFLNLRGNQLTAIPKDIGNMKAIKLLDLSLNKITKLPKSISELENLETLVLSGNPISKTEIKRLHADLPDTKIIFDVQ</sequence>
<dbReference type="InterPro" id="IPR011990">
    <property type="entry name" value="TPR-like_helical_dom_sf"/>
</dbReference>
<keyword evidence="2" id="KW-0677">Repeat</keyword>
<dbReference type="SUPFAM" id="SSF52058">
    <property type="entry name" value="L domain-like"/>
    <property type="match status" value="1"/>
</dbReference>
<dbReference type="PROSITE" id="PS51450">
    <property type="entry name" value="LRR"/>
    <property type="match status" value="1"/>
</dbReference>
<dbReference type="EMBL" id="JABANE010000021">
    <property type="protein sequence ID" value="NME68289.1"/>
    <property type="molecule type" value="Genomic_DNA"/>
</dbReference>
<dbReference type="SMART" id="SM00369">
    <property type="entry name" value="LRR_TYP"/>
    <property type="match status" value="4"/>
</dbReference>
<dbReference type="Proteomes" id="UP000576082">
    <property type="component" value="Unassembled WGS sequence"/>
</dbReference>
<dbReference type="AlphaFoldDB" id="A0A7X9P2C8"/>
<name>A0A7X9P2C8_9BACT</name>
<evidence type="ECO:0000256" key="2">
    <source>
        <dbReference type="ARBA" id="ARBA00022737"/>
    </source>
</evidence>
<dbReference type="Pfam" id="PF00560">
    <property type="entry name" value="LRR_1"/>
    <property type="match status" value="1"/>
</dbReference>
<dbReference type="Gene3D" id="3.80.10.10">
    <property type="entry name" value="Ribonuclease Inhibitor"/>
    <property type="match status" value="1"/>
</dbReference>
<dbReference type="InterPro" id="IPR050216">
    <property type="entry name" value="LRR_domain-containing"/>
</dbReference>
<dbReference type="PANTHER" id="PTHR48051:SF46">
    <property type="entry name" value="LEUCINE RICH REPEAT-CONTAINING DOMAIN PROTEIN"/>
    <property type="match status" value="1"/>
</dbReference>
<evidence type="ECO:0000313" key="4">
    <source>
        <dbReference type="EMBL" id="NME68289.1"/>
    </source>
</evidence>
<keyword evidence="1" id="KW-0433">Leucine-rich repeat</keyword>
<proteinExistence type="predicted"/>
<dbReference type="InterPro" id="IPR032675">
    <property type="entry name" value="LRR_dom_sf"/>
</dbReference>
<evidence type="ECO:0000256" key="3">
    <source>
        <dbReference type="SAM" id="SignalP"/>
    </source>
</evidence>
<keyword evidence="3" id="KW-0732">Signal</keyword>
<dbReference type="PANTHER" id="PTHR48051">
    <property type="match status" value="1"/>
</dbReference>
<dbReference type="GO" id="GO:0005737">
    <property type="term" value="C:cytoplasm"/>
    <property type="evidence" value="ECO:0007669"/>
    <property type="project" value="TreeGrafter"/>
</dbReference>
<feature type="chain" id="PRO_5031548480" evidence="3">
    <location>
        <begin position="23"/>
        <end position="293"/>
    </location>
</feature>
<reference evidence="4 5" key="1">
    <citation type="submission" date="2020-04" db="EMBL/GenBank/DDBJ databases">
        <title>Flammeovirga sp. SR4, a novel species isolated from seawater.</title>
        <authorList>
            <person name="Wang X."/>
        </authorList>
    </citation>
    <scope>NUCLEOTIDE SEQUENCE [LARGE SCALE GENOMIC DNA]</scope>
    <source>
        <strain evidence="4 5">ATCC 23126</strain>
    </source>
</reference>
<dbReference type="InterPro" id="IPR001611">
    <property type="entry name" value="Leu-rich_rpt"/>
</dbReference>
<evidence type="ECO:0000313" key="5">
    <source>
        <dbReference type="Proteomes" id="UP000576082"/>
    </source>
</evidence>
<gene>
    <name evidence="4" type="ORF">HHU12_09985</name>
</gene>
<dbReference type="Gene3D" id="1.25.40.10">
    <property type="entry name" value="Tetratricopeptide repeat domain"/>
    <property type="match status" value="1"/>
</dbReference>
<dbReference type="SUPFAM" id="SSF48452">
    <property type="entry name" value="TPR-like"/>
    <property type="match status" value="1"/>
</dbReference>